<evidence type="ECO:0000256" key="1">
    <source>
        <dbReference type="SAM" id="Phobius"/>
    </source>
</evidence>
<feature type="transmembrane region" description="Helical" evidence="1">
    <location>
        <begin position="139"/>
        <end position="159"/>
    </location>
</feature>
<reference evidence="2 3" key="1">
    <citation type="submission" date="2022-07" db="EMBL/GenBank/DDBJ databases">
        <title>Degradation activity of malathion, p-nitrophenol and potential low-temperature adaptation strategy of Rhodococcus sp. FXJ9.536.</title>
        <authorList>
            <person name="Huang J."/>
            <person name="Huang Y."/>
        </authorList>
    </citation>
    <scope>NUCLEOTIDE SEQUENCE [LARGE SCALE GENOMIC DNA]</scope>
    <source>
        <strain evidence="2 3">FXJ9.536</strain>
    </source>
</reference>
<gene>
    <name evidence="2" type="ORF">NOF53_09210</name>
</gene>
<protein>
    <submittedName>
        <fullName evidence="2">ABC transporter permease</fullName>
    </submittedName>
</protein>
<feature type="transmembrane region" description="Helical" evidence="1">
    <location>
        <begin position="166"/>
        <end position="188"/>
    </location>
</feature>
<keyword evidence="1" id="KW-1133">Transmembrane helix</keyword>
<evidence type="ECO:0000313" key="3">
    <source>
        <dbReference type="Proteomes" id="UP001524501"/>
    </source>
</evidence>
<comment type="caution">
    <text evidence="2">The sequence shown here is derived from an EMBL/GenBank/DDBJ whole genome shotgun (WGS) entry which is preliminary data.</text>
</comment>
<keyword evidence="3" id="KW-1185">Reference proteome</keyword>
<organism evidence="2 3">
    <name type="scientific">Rhodococcus tibetensis</name>
    <dbReference type="NCBI Taxonomy" id="2965064"/>
    <lineage>
        <taxon>Bacteria</taxon>
        <taxon>Bacillati</taxon>
        <taxon>Actinomycetota</taxon>
        <taxon>Actinomycetes</taxon>
        <taxon>Mycobacteriales</taxon>
        <taxon>Nocardiaceae</taxon>
        <taxon>Rhodococcus</taxon>
    </lineage>
</organism>
<keyword evidence="1" id="KW-0812">Transmembrane</keyword>
<dbReference type="Proteomes" id="UP001524501">
    <property type="component" value="Unassembled WGS sequence"/>
</dbReference>
<feature type="transmembrane region" description="Helical" evidence="1">
    <location>
        <begin position="20"/>
        <end position="41"/>
    </location>
</feature>
<dbReference type="RefSeq" id="WP_255967512.1">
    <property type="nucleotide sequence ID" value="NZ_JANFQF010000006.1"/>
</dbReference>
<feature type="transmembrane region" description="Helical" evidence="1">
    <location>
        <begin position="208"/>
        <end position="227"/>
    </location>
</feature>
<sequence length="232" mass="25175">MTHRVLAVCRIHTVSWPILLAWPFGILLASFVIGVGIFSVVSQPGDNGNFTGGVFALFGFALAFHLQAMSQTFPFALGMSVTRRDYFSATLLVAAVQVVALGVLLYVLSLVEEATNGWGVDMRMFTIPNYFTSSPAVRLSTYLAFLFLTAAVGMVLGALHHRWRVVGLFTLGVGTLLIGGLTAIVITWQQWWPGIGTWFVEVPRAVPMVWMPVLAALACTGGAWLIVRRATA</sequence>
<evidence type="ECO:0000313" key="2">
    <source>
        <dbReference type="EMBL" id="MCQ4119349.1"/>
    </source>
</evidence>
<keyword evidence="1" id="KW-0472">Membrane</keyword>
<proteinExistence type="predicted"/>
<dbReference type="EMBL" id="JANFQF010000006">
    <property type="protein sequence ID" value="MCQ4119349.1"/>
    <property type="molecule type" value="Genomic_DNA"/>
</dbReference>
<name>A0ABT1QAP5_9NOCA</name>
<accession>A0ABT1QAP5</accession>
<feature type="transmembrane region" description="Helical" evidence="1">
    <location>
        <begin position="86"/>
        <end position="108"/>
    </location>
</feature>